<dbReference type="InterPro" id="IPR010451">
    <property type="entry name" value="Acetoacetate_decarboxylase"/>
</dbReference>
<dbReference type="EMBL" id="CAFBOR010000021">
    <property type="protein sequence ID" value="CAB4979357.1"/>
    <property type="molecule type" value="Genomic_DNA"/>
</dbReference>
<dbReference type="GO" id="GO:0016829">
    <property type="term" value="F:lyase activity"/>
    <property type="evidence" value="ECO:0007669"/>
    <property type="project" value="InterPro"/>
</dbReference>
<sequence length="251" mass="27060">MATYEVLGSQVSTPVEIRDARSWFSTFAVPLESARDLISYSGLEPSPMMGKRALVSLGFVRYVDGDLGPYHEVVVAVIVSAPGNAAEKKKSGETGAFIHQLPVNQPFTCAAGRDIWGFPKFVTDIEIDEGVHRDTGTLKIDGELALRISIAHGVPTRLPDTSLAAYSCGDGVLRRTEWRLDGEGSRGRPGGVKIELGNNAFADELRVLGFPRRALMSGSMRRVRMTFGDAEIVDLKPASNPDPSESIVGAN</sequence>
<dbReference type="EMBL" id="CAFBLK010000070">
    <property type="protein sequence ID" value="CAB4863323.1"/>
    <property type="molecule type" value="Genomic_DNA"/>
</dbReference>
<evidence type="ECO:0000313" key="4">
    <source>
        <dbReference type="EMBL" id="CAB4979357.1"/>
    </source>
</evidence>
<reference evidence="4" key="1">
    <citation type="submission" date="2020-05" db="EMBL/GenBank/DDBJ databases">
        <authorList>
            <person name="Chiriac C."/>
            <person name="Salcher M."/>
            <person name="Ghai R."/>
            <person name="Kavagutti S V."/>
        </authorList>
    </citation>
    <scope>NUCLEOTIDE SEQUENCE</scope>
</reference>
<evidence type="ECO:0000313" key="3">
    <source>
        <dbReference type="EMBL" id="CAB4863323.1"/>
    </source>
</evidence>
<evidence type="ECO:0000313" key="1">
    <source>
        <dbReference type="EMBL" id="CAB4647121.1"/>
    </source>
</evidence>
<dbReference type="EMBL" id="CAEZWM010000010">
    <property type="protein sequence ID" value="CAB4647121.1"/>
    <property type="molecule type" value="Genomic_DNA"/>
</dbReference>
<dbReference type="Gene3D" id="2.40.400.10">
    <property type="entry name" value="Acetoacetate decarboxylase-like"/>
    <property type="match status" value="1"/>
</dbReference>
<accession>A0A6J7MFD7</accession>
<dbReference type="Pfam" id="PF06314">
    <property type="entry name" value="ADC"/>
    <property type="match status" value="1"/>
</dbReference>
<dbReference type="AlphaFoldDB" id="A0A6J7MFD7"/>
<protein>
    <submittedName>
        <fullName evidence="4">Unannotated protein</fullName>
    </submittedName>
</protein>
<gene>
    <name evidence="1" type="ORF">UFOPK2242_00190</name>
    <name evidence="2" type="ORF">UFOPK2925_00329</name>
    <name evidence="3" type="ORF">UFOPK3317_00525</name>
    <name evidence="4" type="ORF">UFOPK3974_00267</name>
</gene>
<name>A0A6J7MFD7_9ZZZZ</name>
<dbReference type="EMBL" id="CAEZZU010000028">
    <property type="protein sequence ID" value="CAB4772045.1"/>
    <property type="molecule type" value="Genomic_DNA"/>
</dbReference>
<dbReference type="InterPro" id="IPR023375">
    <property type="entry name" value="ADC_dom_sf"/>
</dbReference>
<proteinExistence type="predicted"/>
<organism evidence="4">
    <name type="scientific">freshwater metagenome</name>
    <dbReference type="NCBI Taxonomy" id="449393"/>
    <lineage>
        <taxon>unclassified sequences</taxon>
        <taxon>metagenomes</taxon>
        <taxon>ecological metagenomes</taxon>
    </lineage>
</organism>
<dbReference type="SUPFAM" id="SSF160104">
    <property type="entry name" value="Acetoacetate decarboxylase-like"/>
    <property type="match status" value="1"/>
</dbReference>
<evidence type="ECO:0000313" key="2">
    <source>
        <dbReference type="EMBL" id="CAB4772045.1"/>
    </source>
</evidence>